<evidence type="ECO:0000256" key="4">
    <source>
        <dbReference type="ARBA" id="ARBA00023136"/>
    </source>
</evidence>
<dbReference type="OrthoDB" id="191334at2759"/>
<keyword evidence="2" id="KW-0328">Glycosyltransferase</keyword>
<reference evidence="7 8" key="1">
    <citation type="submission" date="2018-04" db="EMBL/GenBank/DDBJ databases">
        <authorList>
            <person name="Vogel A."/>
        </authorList>
    </citation>
    <scope>NUCLEOTIDE SEQUENCE [LARGE SCALE GENOMIC DNA]</scope>
</reference>
<keyword evidence="5" id="KW-0325">Glycoprotein</keyword>
<evidence type="ECO:0000256" key="1">
    <source>
        <dbReference type="ARBA" id="ARBA00004606"/>
    </source>
</evidence>
<evidence type="ECO:0000256" key="6">
    <source>
        <dbReference type="SAM" id="Phobius"/>
    </source>
</evidence>
<evidence type="ECO:0000256" key="3">
    <source>
        <dbReference type="ARBA" id="ARBA00022679"/>
    </source>
</evidence>
<dbReference type="PANTHER" id="PTHR31042:SF111">
    <property type="entry name" value="CORE-2_I-BRANCHING BETA-1,6-N-ACETYLGLUCOSAMINYLTRANSFERASE FAMILY PROTEIN"/>
    <property type="match status" value="1"/>
</dbReference>
<dbReference type="PANTHER" id="PTHR31042">
    <property type="entry name" value="CORE-2/I-BRANCHING BETA-1,6-N-ACETYLGLUCOSAMINYLTRANSFERASE FAMILY PROTEIN-RELATED"/>
    <property type="match status" value="1"/>
</dbReference>
<dbReference type="AlphaFoldDB" id="A0A484MXU8"/>
<evidence type="ECO:0000256" key="2">
    <source>
        <dbReference type="ARBA" id="ARBA00022676"/>
    </source>
</evidence>
<dbReference type="GO" id="GO:0016757">
    <property type="term" value="F:glycosyltransferase activity"/>
    <property type="evidence" value="ECO:0007669"/>
    <property type="project" value="UniProtKB-KW"/>
</dbReference>
<evidence type="ECO:0000256" key="5">
    <source>
        <dbReference type="ARBA" id="ARBA00023180"/>
    </source>
</evidence>
<dbReference type="EMBL" id="OOIL02004817">
    <property type="protein sequence ID" value="VFQ93277.1"/>
    <property type="molecule type" value="Genomic_DNA"/>
</dbReference>
<accession>A0A484MXU8</accession>
<name>A0A484MXU8_9ASTE</name>
<proteinExistence type="predicted"/>
<keyword evidence="6" id="KW-0812">Transmembrane</keyword>
<keyword evidence="3" id="KW-0808">Transferase</keyword>
<protein>
    <submittedName>
        <fullName evidence="7">Uncharacterized protein</fullName>
    </submittedName>
</protein>
<keyword evidence="8" id="KW-1185">Reference proteome</keyword>
<dbReference type="GO" id="GO:0016020">
    <property type="term" value="C:membrane"/>
    <property type="evidence" value="ECO:0007669"/>
    <property type="project" value="UniProtKB-SubCell"/>
</dbReference>
<feature type="transmembrane region" description="Helical" evidence="6">
    <location>
        <begin position="119"/>
        <end position="142"/>
    </location>
</feature>
<keyword evidence="4 6" id="KW-0472">Membrane</keyword>
<organism evidence="7 8">
    <name type="scientific">Cuscuta campestris</name>
    <dbReference type="NCBI Taxonomy" id="132261"/>
    <lineage>
        <taxon>Eukaryota</taxon>
        <taxon>Viridiplantae</taxon>
        <taxon>Streptophyta</taxon>
        <taxon>Embryophyta</taxon>
        <taxon>Tracheophyta</taxon>
        <taxon>Spermatophyta</taxon>
        <taxon>Magnoliopsida</taxon>
        <taxon>eudicotyledons</taxon>
        <taxon>Gunneridae</taxon>
        <taxon>Pentapetalae</taxon>
        <taxon>asterids</taxon>
        <taxon>lamiids</taxon>
        <taxon>Solanales</taxon>
        <taxon>Convolvulaceae</taxon>
        <taxon>Cuscuteae</taxon>
        <taxon>Cuscuta</taxon>
        <taxon>Cuscuta subgen. Grammica</taxon>
        <taxon>Cuscuta sect. Cleistogrammica</taxon>
    </lineage>
</organism>
<evidence type="ECO:0000313" key="8">
    <source>
        <dbReference type="Proteomes" id="UP000595140"/>
    </source>
</evidence>
<gene>
    <name evidence="7" type="ORF">CCAM_LOCUS35053</name>
</gene>
<comment type="subcellular location">
    <subcellularLocation>
        <location evidence="1">Membrane</location>
        <topology evidence="1">Single-pass type II membrane protein</topology>
    </subcellularLocation>
</comment>
<sequence>MQSRLMQNGLFDGDSVSENESQLLDGHLAAITVAVRWIMATDYIIAECDGGVGNGAECDGGRVVISSMSVKNKGQQCWIFSAVAHHPGVGGMKNNNNSHDQQSSIMATTIKALTPPINAFTLISLFFFFACGLTCGVVLSFYGNYNSWSLRLQFVHAPRRRPPPPPAAGARVGLRDFLAPPENRAHDMTDEELLWRASVAPKIPDAPFRRVPKVAFMFLARRELPLRPLWEKFFDGHEGLFSIYVHSDPSYNGTEEPPPDSVFHGTRIPSKKVEWGKANMIEAERRLLANALLDFSNERFVLLSEACIPLFNFPTIYSYLTNSSETNVEVYDLPGPVGRGRYNKRMGPTLRIQDWRKGSQWFEMDRRLALEVISERTYFPLFQAYCTGQCYSDEHYLPSLVYLKFGKENSNRTLTWVDWSKGGPHPSRFYRNDVTVEFLHKLRNGSKCEYNGHETTMCHLFARKFTPHALSRLLILAPKLMEFHGH</sequence>
<dbReference type="InterPro" id="IPR044174">
    <property type="entry name" value="BC10-like"/>
</dbReference>
<evidence type="ECO:0000313" key="7">
    <source>
        <dbReference type="EMBL" id="VFQ93277.1"/>
    </source>
</evidence>
<keyword evidence="6" id="KW-1133">Transmembrane helix</keyword>
<dbReference type="InterPro" id="IPR003406">
    <property type="entry name" value="Glyco_trans_14"/>
</dbReference>
<dbReference type="Proteomes" id="UP000595140">
    <property type="component" value="Unassembled WGS sequence"/>
</dbReference>
<dbReference type="Pfam" id="PF02485">
    <property type="entry name" value="Branch"/>
    <property type="match status" value="1"/>
</dbReference>